<protein>
    <submittedName>
        <fullName evidence="1">Uncharacterized protein</fullName>
    </submittedName>
</protein>
<accession>A0A2P2NQE9</accession>
<evidence type="ECO:0000313" key="1">
    <source>
        <dbReference type="EMBL" id="MBX44722.1"/>
    </source>
</evidence>
<dbReference type="AlphaFoldDB" id="A0A2P2NQE9"/>
<name>A0A2P2NQE9_RHIMU</name>
<organism evidence="1">
    <name type="scientific">Rhizophora mucronata</name>
    <name type="common">Asiatic mangrove</name>
    <dbReference type="NCBI Taxonomy" id="61149"/>
    <lineage>
        <taxon>Eukaryota</taxon>
        <taxon>Viridiplantae</taxon>
        <taxon>Streptophyta</taxon>
        <taxon>Embryophyta</taxon>
        <taxon>Tracheophyta</taxon>
        <taxon>Spermatophyta</taxon>
        <taxon>Magnoliopsida</taxon>
        <taxon>eudicotyledons</taxon>
        <taxon>Gunneridae</taxon>
        <taxon>Pentapetalae</taxon>
        <taxon>rosids</taxon>
        <taxon>fabids</taxon>
        <taxon>Malpighiales</taxon>
        <taxon>Rhizophoraceae</taxon>
        <taxon>Rhizophora</taxon>
    </lineage>
</organism>
<proteinExistence type="predicted"/>
<dbReference type="EMBL" id="GGEC01064238">
    <property type="protein sequence ID" value="MBX44722.1"/>
    <property type="molecule type" value="Transcribed_RNA"/>
</dbReference>
<reference evidence="1" key="1">
    <citation type="submission" date="2018-02" db="EMBL/GenBank/DDBJ databases">
        <title>Rhizophora mucronata_Transcriptome.</title>
        <authorList>
            <person name="Meera S.P."/>
            <person name="Sreeshan A."/>
            <person name="Augustine A."/>
        </authorList>
    </citation>
    <scope>NUCLEOTIDE SEQUENCE</scope>
    <source>
        <tissue evidence="1">Leaf</tissue>
    </source>
</reference>
<sequence>MKIKRNERIMGYHCKSKRKYAFLSQEEKQERKHYALQAFCFSSSGFDSSL</sequence>